<dbReference type="PROSITE" id="PS51698">
    <property type="entry name" value="U_BOX"/>
    <property type="match status" value="1"/>
</dbReference>
<proteinExistence type="predicted"/>
<dbReference type="GO" id="GO:0061630">
    <property type="term" value="F:ubiquitin protein ligase activity"/>
    <property type="evidence" value="ECO:0007669"/>
    <property type="project" value="UniProtKB-UniRule"/>
</dbReference>
<dbReference type="Gene3D" id="1.25.10.10">
    <property type="entry name" value="Leucine-rich Repeat Variant"/>
    <property type="match status" value="2"/>
</dbReference>
<evidence type="ECO:0000256" key="3">
    <source>
        <dbReference type="ARBA" id="ARBA00022679"/>
    </source>
</evidence>
<comment type="catalytic activity">
    <reaction evidence="1 5">
        <text>S-ubiquitinyl-[E2 ubiquitin-conjugating enzyme]-L-cysteine + [acceptor protein]-L-lysine = [E2 ubiquitin-conjugating enzyme]-L-cysteine + N(6)-ubiquitinyl-[acceptor protein]-L-lysine.</text>
        <dbReference type="EC" id="2.3.2.27"/>
    </reaction>
</comment>
<feature type="domain" description="U-box" evidence="6">
    <location>
        <begin position="8"/>
        <end position="83"/>
    </location>
</feature>
<dbReference type="Gene3D" id="3.30.40.10">
    <property type="entry name" value="Zinc/RING finger domain, C3HC4 (zinc finger)"/>
    <property type="match status" value="1"/>
</dbReference>
<dbReference type="Pfam" id="PF25598">
    <property type="entry name" value="ARM_PUB"/>
    <property type="match status" value="1"/>
</dbReference>
<dbReference type="Proteomes" id="UP000250235">
    <property type="component" value="Unassembled WGS sequence"/>
</dbReference>
<dbReference type="SMART" id="SM00504">
    <property type="entry name" value="Ubox"/>
    <property type="match status" value="1"/>
</dbReference>
<dbReference type="Pfam" id="PF04564">
    <property type="entry name" value="U-box"/>
    <property type="match status" value="1"/>
</dbReference>
<dbReference type="PANTHER" id="PTHR22849:SF11">
    <property type="entry name" value="U-BOX DOMAIN-CONTAINING PROTEIN"/>
    <property type="match status" value="1"/>
</dbReference>
<evidence type="ECO:0000256" key="4">
    <source>
        <dbReference type="ARBA" id="ARBA00022786"/>
    </source>
</evidence>
<dbReference type="PANTHER" id="PTHR22849">
    <property type="entry name" value="WDSAM1 PROTEIN"/>
    <property type="match status" value="1"/>
</dbReference>
<dbReference type="InterPro" id="IPR003613">
    <property type="entry name" value="Ubox_domain"/>
</dbReference>
<dbReference type="OrthoDB" id="10064100at2759"/>
<evidence type="ECO:0000313" key="8">
    <source>
        <dbReference type="Proteomes" id="UP000250235"/>
    </source>
</evidence>
<dbReference type="EC" id="2.3.2.27" evidence="5"/>
<comment type="pathway">
    <text evidence="2 5">Protein modification; protein ubiquitination.</text>
</comment>
<evidence type="ECO:0000256" key="5">
    <source>
        <dbReference type="RuleBase" id="RU369093"/>
    </source>
</evidence>
<name>A0A2Z7AHQ4_9LAMI</name>
<dbReference type="SUPFAM" id="SSF48371">
    <property type="entry name" value="ARM repeat"/>
    <property type="match status" value="1"/>
</dbReference>
<dbReference type="InterPro" id="IPR013083">
    <property type="entry name" value="Znf_RING/FYVE/PHD"/>
</dbReference>
<dbReference type="InterPro" id="IPR058678">
    <property type="entry name" value="ARM_PUB"/>
</dbReference>
<dbReference type="GO" id="GO:0016567">
    <property type="term" value="P:protein ubiquitination"/>
    <property type="evidence" value="ECO:0007669"/>
    <property type="project" value="UniProtKB-UniRule"/>
</dbReference>
<dbReference type="EMBL" id="KV014900">
    <property type="protein sequence ID" value="KZV21343.1"/>
    <property type="molecule type" value="Genomic_DNA"/>
</dbReference>
<keyword evidence="3 5" id="KW-0808">Transferase</keyword>
<accession>A0A2Z7AHQ4</accession>
<dbReference type="UniPathway" id="UPA00143"/>
<sequence>MEEAQEIEVPCYFVCPISMQLMEDPVTVSTGITYDRSSIEKWLFLCKNSTCPVTKQDLSNKDLTPNHTLRRLIQEWCTFNAYERIPTPKAPVEESQILKLLREAKASPKSQINCLHRLRSIAHRDESSRNHLQQATGAVEFLVTVARNEENAMYRSEALNILHQIQLSESDLKELLLDNGEFLFSVLQVLDNGNFQSRAHAIMLLKSAFYVADPEILIGSKPEIYKQIVHIIRDKISEQATKTALKLLVELCPWGRNRNKAAENGAVSALIELLLETEDRRICELVLIVLDQLCGCAEGRAELLGHGAGLAVVSKKILRVSNVASERAARIICSISKHYANSRVLHEMMQVGVVSKLCLVLQVESSPKTKERAKEILRLHSRVWRGSLCIPPHLLSSYPSP</sequence>
<evidence type="ECO:0000256" key="2">
    <source>
        <dbReference type="ARBA" id="ARBA00004906"/>
    </source>
</evidence>
<evidence type="ECO:0000313" key="7">
    <source>
        <dbReference type="EMBL" id="KZV21343.1"/>
    </source>
</evidence>
<keyword evidence="4 5" id="KW-0833">Ubl conjugation pathway</keyword>
<dbReference type="FunFam" id="3.30.40.10:FF:000437">
    <property type="entry name" value="RING-type E3 ubiquitin transferase"/>
    <property type="match status" value="1"/>
</dbReference>
<dbReference type="InterPro" id="IPR045210">
    <property type="entry name" value="RING-Ubox_PUB"/>
</dbReference>
<keyword evidence="8" id="KW-1185">Reference proteome</keyword>
<dbReference type="InterPro" id="IPR045185">
    <property type="entry name" value="PUB22/23/24-like"/>
</dbReference>
<dbReference type="InterPro" id="IPR016024">
    <property type="entry name" value="ARM-type_fold"/>
</dbReference>
<dbReference type="AlphaFoldDB" id="A0A2Z7AHQ4"/>
<dbReference type="CDD" id="cd16664">
    <property type="entry name" value="RING-Ubox_PUB"/>
    <property type="match status" value="1"/>
</dbReference>
<dbReference type="InterPro" id="IPR011989">
    <property type="entry name" value="ARM-like"/>
</dbReference>
<gene>
    <name evidence="7" type="ORF">F511_26951</name>
</gene>
<evidence type="ECO:0000259" key="6">
    <source>
        <dbReference type="PROSITE" id="PS51698"/>
    </source>
</evidence>
<comment type="function">
    <text evidence="5">Functions as an E3 ubiquitin ligase.</text>
</comment>
<dbReference type="GO" id="GO:0006952">
    <property type="term" value="P:defense response"/>
    <property type="evidence" value="ECO:0007669"/>
    <property type="project" value="UniProtKB-ARBA"/>
</dbReference>
<organism evidence="7 8">
    <name type="scientific">Dorcoceras hygrometricum</name>
    <dbReference type="NCBI Taxonomy" id="472368"/>
    <lineage>
        <taxon>Eukaryota</taxon>
        <taxon>Viridiplantae</taxon>
        <taxon>Streptophyta</taxon>
        <taxon>Embryophyta</taxon>
        <taxon>Tracheophyta</taxon>
        <taxon>Spermatophyta</taxon>
        <taxon>Magnoliopsida</taxon>
        <taxon>eudicotyledons</taxon>
        <taxon>Gunneridae</taxon>
        <taxon>Pentapetalae</taxon>
        <taxon>asterids</taxon>
        <taxon>lamiids</taxon>
        <taxon>Lamiales</taxon>
        <taxon>Gesneriaceae</taxon>
        <taxon>Didymocarpoideae</taxon>
        <taxon>Trichosporeae</taxon>
        <taxon>Loxocarpinae</taxon>
        <taxon>Dorcoceras</taxon>
    </lineage>
</organism>
<protein>
    <recommendedName>
        <fullName evidence="5 6">U-box domain-containing protein</fullName>
        <ecNumber evidence="5">2.3.2.27</ecNumber>
    </recommendedName>
    <alternativeName>
        <fullName evidence="5">RING-type E3 ubiquitin transferase PUB</fullName>
    </alternativeName>
</protein>
<dbReference type="SUPFAM" id="SSF57850">
    <property type="entry name" value="RING/U-box"/>
    <property type="match status" value="1"/>
</dbReference>
<reference evidence="7 8" key="1">
    <citation type="journal article" date="2015" name="Proc. Natl. Acad. Sci. U.S.A.">
        <title>The resurrection genome of Boea hygrometrica: A blueprint for survival of dehydration.</title>
        <authorList>
            <person name="Xiao L."/>
            <person name="Yang G."/>
            <person name="Zhang L."/>
            <person name="Yang X."/>
            <person name="Zhao S."/>
            <person name="Ji Z."/>
            <person name="Zhou Q."/>
            <person name="Hu M."/>
            <person name="Wang Y."/>
            <person name="Chen M."/>
            <person name="Xu Y."/>
            <person name="Jin H."/>
            <person name="Xiao X."/>
            <person name="Hu G."/>
            <person name="Bao F."/>
            <person name="Hu Y."/>
            <person name="Wan P."/>
            <person name="Li L."/>
            <person name="Deng X."/>
            <person name="Kuang T."/>
            <person name="Xiang C."/>
            <person name="Zhu J.K."/>
            <person name="Oliver M.J."/>
            <person name="He Y."/>
        </authorList>
    </citation>
    <scope>NUCLEOTIDE SEQUENCE [LARGE SCALE GENOMIC DNA]</scope>
    <source>
        <strain evidence="8">cv. XS01</strain>
    </source>
</reference>
<evidence type="ECO:0000256" key="1">
    <source>
        <dbReference type="ARBA" id="ARBA00000900"/>
    </source>
</evidence>